<dbReference type="KEGG" id="ngr:NAEGRDRAFT_63702"/>
<dbReference type="InterPro" id="IPR011042">
    <property type="entry name" value="6-blade_b-propeller_TolB-like"/>
</dbReference>
<dbReference type="RefSeq" id="XP_002681246.1">
    <property type="nucleotide sequence ID" value="XM_002681200.1"/>
</dbReference>
<sequence length="359" mass="40926">MEETLYEKPSKIRKIANNCVKLILHDFIIINQSSEDVSSNPAMMMIHEKLKCPRKTTTFQPCLVDDSIKYKTCLNCNFTFPCDVKISYRTQLIIVTDAENRRIVFFNLDTLEYINALVTPGLNPFYLLVEEEENSDNLFVSGSMDAIMKMKLNHVNSNLPLAQLLWFSQKMFKDPQGLAIRYGKEGNFIYVCDRFNDRIVIMKASDGTLVKTISSIKVFHPLTLEIEINSMLEPFAITMDENRGTILIGFKKSLLLVSEDESDSFTLLKTLNADVNNHSHLLLDKESRNVLIGDEGNHRISVLNIDSGLVVKSFGKFGKDDPFSFDCITGFCSDRRNGSVFISDCENHQIKVFVRDELK</sequence>
<evidence type="ECO:0000313" key="2">
    <source>
        <dbReference type="EMBL" id="EFC48502.1"/>
    </source>
</evidence>
<dbReference type="GO" id="GO:0043161">
    <property type="term" value="P:proteasome-mediated ubiquitin-dependent protein catabolic process"/>
    <property type="evidence" value="ECO:0007669"/>
    <property type="project" value="TreeGrafter"/>
</dbReference>
<proteinExistence type="predicted"/>
<dbReference type="InterPro" id="IPR001258">
    <property type="entry name" value="NHL_repeat"/>
</dbReference>
<dbReference type="PANTHER" id="PTHR24104">
    <property type="entry name" value="E3 UBIQUITIN-PROTEIN LIGASE NHLRC1-RELATED"/>
    <property type="match status" value="1"/>
</dbReference>
<dbReference type="Pfam" id="PF01436">
    <property type="entry name" value="NHL"/>
    <property type="match status" value="1"/>
</dbReference>
<dbReference type="InParanoid" id="D2V4F0"/>
<protein>
    <submittedName>
        <fullName evidence="2">Predicted protein</fullName>
    </submittedName>
</protein>
<dbReference type="InterPro" id="IPR050952">
    <property type="entry name" value="TRIM-NHL_E3_ligases"/>
</dbReference>
<dbReference type="GeneID" id="8849874"/>
<keyword evidence="3" id="KW-1185">Reference proteome</keyword>
<dbReference type="AlphaFoldDB" id="D2V4F0"/>
<dbReference type="PANTHER" id="PTHR24104:SF25">
    <property type="entry name" value="PROTEIN LIN-41"/>
    <property type="match status" value="1"/>
</dbReference>
<reference evidence="2 3" key="1">
    <citation type="journal article" date="2010" name="Cell">
        <title>The genome of Naegleria gruberi illuminates early eukaryotic versatility.</title>
        <authorList>
            <person name="Fritz-Laylin L.K."/>
            <person name="Prochnik S.E."/>
            <person name="Ginger M.L."/>
            <person name="Dacks J.B."/>
            <person name="Carpenter M.L."/>
            <person name="Field M.C."/>
            <person name="Kuo A."/>
            <person name="Paredez A."/>
            <person name="Chapman J."/>
            <person name="Pham J."/>
            <person name="Shu S."/>
            <person name="Neupane R."/>
            <person name="Cipriano M."/>
            <person name="Mancuso J."/>
            <person name="Tu H."/>
            <person name="Salamov A."/>
            <person name="Lindquist E."/>
            <person name="Shapiro H."/>
            <person name="Lucas S."/>
            <person name="Grigoriev I.V."/>
            <person name="Cande W.Z."/>
            <person name="Fulton C."/>
            <person name="Rokhsar D.S."/>
            <person name="Dawson S.C."/>
        </authorList>
    </citation>
    <scope>NUCLEOTIDE SEQUENCE [LARGE SCALE GENOMIC DNA]</scope>
    <source>
        <strain evidence="2 3">NEG-M</strain>
    </source>
</reference>
<accession>D2V4F0</accession>
<dbReference type="SUPFAM" id="SSF101898">
    <property type="entry name" value="NHL repeat"/>
    <property type="match status" value="1"/>
</dbReference>
<name>D2V4F0_NAEGR</name>
<dbReference type="Gene3D" id="2.120.10.30">
    <property type="entry name" value="TolB, C-terminal domain"/>
    <property type="match status" value="1"/>
</dbReference>
<dbReference type="GO" id="GO:0008270">
    <property type="term" value="F:zinc ion binding"/>
    <property type="evidence" value="ECO:0007669"/>
    <property type="project" value="UniProtKB-KW"/>
</dbReference>
<organism evidence="3">
    <name type="scientific">Naegleria gruberi</name>
    <name type="common">Amoeba</name>
    <dbReference type="NCBI Taxonomy" id="5762"/>
    <lineage>
        <taxon>Eukaryota</taxon>
        <taxon>Discoba</taxon>
        <taxon>Heterolobosea</taxon>
        <taxon>Tetramitia</taxon>
        <taxon>Eutetramitia</taxon>
        <taxon>Vahlkampfiidae</taxon>
        <taxon>Naegleria</taxon>
    </lineage>
</organism>
<gene>
    <name evidence="2" type="ORF">NAEGRDRAFT_63702</name>
</gene>
<dbReference type="Proteomes" id="UP000006671">
    <property type="component" value="Unassembled WGS sequence"/>
</dbReference>
<dbReference type="VEuPathDB" id="AmoebaDB:NAEGRDRAFT_63702"/>
<dbReference type="EMBL" id="GG738851">
    <property type="protein sequence ID" value="EFC48502.1"/>
    <property type="molecule type" value="Genomic_DNA"/>
</dbReference>
<dbReference type="GO" id="GO:0000209">
    <property type="term" value="P:protein polyubiquitination"/>
    <property type="evidence" value="ECO:0007669"/>
    <property type="project" value="TreeGrafter"/>
</dbReference>
<evidence type="ECO:0000313" key="3">
    <source>
        <dbReference type="Proteomes" id="UP000006671"/>
    </source>
</evidence>
<keyword evidence="1" id="KW-0677">Repeat</keyword>
<dbReference type="OMA" id="NENACSH"/>
<dbReference type="GO" id="GO:0061630">
    <property type="term" value="F:ubiquitin protein ligase activity"/>
    <property type="evidence" value="ECO:0007669"/>
    <property type="project" value="TreeGrafter"/>
</dbReference>
<evidence type="ECO:0000256" key="1">
    <source>
        <dbReference type="ARBA" id="ARBA00022737"/>
    </source>
</evidence>